<feature type="compositionally biased region" description="Low complexity" evidence="1">
    <location>
        <begin position="68"/>
        <end position="79"/>
    </location>
</feature>
<reference evidence="3" key="1">
    <citation type="journal article" date="2011" name="Science">
        <title>The plant cell wall-decomposing machinery underlies the functional diversity of forest fungi.</title>
        <authorList>
            <person name="Eastwood D.C."/>
            <person name="Floudas D."/>
            <person name="Binder M."/>
            <person name="Majcherczyk A."/>
            <person name="Schneider P."/>
            <person name="Aerts A."/>
            <person name="Asiegbu F.O."/>
            <person name="Baker S.E."/>
            <person name="Barry K."/>
            <person name="Bendiksby M."/>
            <person name="Blumentritt M."/>
            <person name="Coutinho P.M."/>
            <person name="Cullen D."/>
            <person name="de Vries R.P."/>
            <person name="Gathman A."/>
            <person name="Goodell B."/>
            <person name="Henrissat B."/>
            <person name="Ihrmark K."/>
            <person name="Kauserud H."/>
            <person name="Kohler A."/>
            <person name="LaButti K."/>
            <person name="Lapidus A."/>
            <person name="Lavin J.L."/>
            <person name="Lee Y.-H."/>
            <person name="Lindquist E."/>
            <person name="Lilly W."/>
            <person name="Lucas S."/>
            <person name="Morin E."/>
            <person name="Murat C."/>
            <person name="Oguiza J.A."/>
            <person name="Park J."/>
            <person name="Pisabarro A.G."/>
            <person name="Riley R."/>
            <person name="Rosling A."/>
            <person name="Salamov A."/>
            <person name="Schmidt O."/>
            <person name="Schmutz J."/>
            <person name="Skrede I."/>
            <person name="Stenlid J."/>
            <person name="Wiebenga A."/>
            <person name="Xie X."/>
            <person name="Kuees U."/>
            <person name="Hibbett D.S."/>
            <person name="Hoffmeister D."/>
            <person name="Hoegberg N."/>
            <person name="Martin F."/>
            <person name="Grigoriev I.V."/>
            <person name="Watkinson S.C."/>
        </authorList>
    </citation>
    <scope>NUCLEOTIDE SEQUENCE [LARGE SCALE GENOMIC DNA]</scope>
    <source>
        <strain evidence="3">strain S7.3</strain>
    </source>
</reference>
<dbReference type="AlphaFoldDB" id="F8QID1"/>
<dbReference type="Proteomes" id="UP000008063">
    <property type="component" value="Unassembled WGS sequence"/>
</dbReference>
<accession>F8QID1</accession>
<proteinExistence type="predicted"/>
<dbReference type="EMBL" id="GL945524">
    <property type="protein sequence ID" value="EGN91930.1"/>
    <property type="molecule type" value="Genomic_DNA"/>
</dbReference>
<feature type="region of interest" description="Disordered" evidence="1">
    <location>
        <begin position="68"/>
        <end position="124"/>
    </location>
</feature>
<name>F8QID1_SERL3</name>
<dbReference type="HOGENOM" id="CLU_128902_0_0_1"/>
<sequence length="124" mass="14219">MSEMCAWYRKENRRELKADNLNPEEVVFDKVNLDENNDNQEDFDSDGSENIFLNSKLFYNFLNDSIMDSDSQDNPNSDPEMQAGSLHHPHSFHFSLDGDDDDKKVVEHNENAGKVISVGLDAHK</sequence>
<evidence type="ECO:0000313" key="3">
    <source>
        <dbReference type="Proteomes" id="UP000008063"/>
    </source>
</evidence>
<protein>
    <submittedName>
        <fullName evidence="2">Uncharacterized protein</fullName>
    </submittedName>
</protein>
<gene>
    <name evidence="2" type="ORF">SERLA73DRAFT_80013</name>
</gene>
<organism evidence="3">
    <name type="scientific">Serpula lacrymans var. lacrymans (strain S7.3)</name>
    <name type="common">Dry rot fungus</name>
    <dbReference type="NCBI Taxonomy" id="936435"/>
    <lineage>
        <taxon>Eukaryota</taxon>
        <taxon>Fungi</taxon>
        <taxon>Dikarya</taxon>
        <taxon>Basidiomycota</taxon>
        <taxon>Agaricomycotina</taxon>
        <taxon>Agaricomycetes</taxon>
        <taxon>Agaricomycetidae</taxon>
        <taxon>Boletales</taxon>
        <taxon>Coniophorineae</taxon>
        <taxon>Serpulaceae</taxon>
        <taxon>Serpula</taxon>
    </lineage>
</organism>
<dbReference type="InParanoid" id="F8QID1"/>
<keyword evidence="3" id="KW-1185">Reference proteome</keyword>
<evidence type="ECO:0000313" key="2">
    <source>
        <dbReference type="EMBL" id="EGN91930.1"/>
    </source>
</evidence>
<evidence type="ECO:0000256" key="1">
    <source>
        <dbReference type="SAM" id="MobiDB-lite"/>
    </source>
</evidence>
<feature type="compositionally biased region" description="Basic and acidic residues" evidence="1">
    <location>
        <begin position="101"/>
        <end position="111"/>
    </location>
</feature>